<dbReference type="CDD" id="cd00167">
    <property type="entry name" value="SANT"/>
    <property type="match status" value="1"/>
</dbReference>
<proteinExistence type="predicted"/>
<sequence length="236" mass="26251">MASPVIPLPTSRSASRSRGIQKSPNPSRRDKVRQGKLIRCWTDEEETFLLRSRTQSQKLSYKHIAKRLDKSELACRLHYHHMTVGRKGHRADDEDDELSEHSDSSAPSTVPPIGELPGYRGIGDVDYRRSVSTDTLPNQNQLPNFQAFLRGISHHQRSTSMPGAVHKGNADTLGDDDQRVQTYRCTALSSTAEPVYDPNITASTVITSVSPPIHIQGHDGFAVPDFIVWLPTLTGF</sequence>
<comment type="caution">
    <text evidence="2">The sequence shown here is derived from an EMBL/GenBank/DDBJ whole genome shotgun (WGS) entry which is preliminary data.</text>
</comment>
<evidence type="ECO:0008006" key="4">
    <source>
        <dbReference type="Google" id="ProtNLM"/>
    </source>
</evidence>
<organism evidence="2 3">
    <name type="scientific">Cladophialophora chaetospira</name>
    <dbReference type="NCBI Taxonomy" id="386627"/>
    <lineage>
        <taxon>Eukaryota</taxon>
        <taxon>Fungi</taxon>
        <taxon>Dikarya</taxon>
        <taxon>Ascomycota</taxon>
        <taxon>Pezizomycotina</taxon>
        <taxon>Eurotiomycetes</taxon>
        <taxon>Chaetothyriomycetidae</taxon>
        <taxon>Chaetothyriales</taxon>
        <taxon>Herpotrichiellaceae</taxon>
        <taxon>Cladophialophora</taxon>
    </lineage>
</organism>
<dbReference type="EMBL" id="JAPDRK010000015">
    <property type="protein sequence ID" value="KAJ9605807.1"/>
    <property type="molecule type" value="Genomic_DNA"/>
</dbReference>
<feature type="region of interest" description="Disordered" evidence="1">
    <location>
        <begin position="86"/>
        <end position="119"/>
    </location>
</feature>
<dbReference type="Proteomes" id="UP001172673">
    <property type="component" value="Unassembled WGS sequence"/>
</dbReference>
<name>A0AA38X364_9EURO</name>
<feature type="compositionally biased region" description="Polar residues" evidence="1">
    <location>
        <begin position="10"/>
        <end position="26"/>
    </location>
</feature>
<evidence type="ECO:0000256" key="1">
    <source>
        <dbReference type="SAM" id="MobiDB-lite"/>
    </source>
</evidence>
<keyword evidence="3" id="KW-1185">Reference proteome</keyword>
<feature type="region of interest" description="Disordered" evidence="1">
    <location>
        <begin position="1"/>
        <end position="33"/>
    </location>
</feature>
<evidence type="ECO:0000313" key="3">
    <source>
        <dbReference type="Proteomes" id="UP001172673"/>
    </source>
</evidence>
<dbReference type="InterPro" id="IPR001005">
    <property type="entry name" value="SANT/Myb"/>
</dbReference>
<dbReference type="AlphaFoldDB" id="A0AA38X364"/>
<gene>
    <name evidence="2" type="ORF">H2200_009656</name>
</gene>
<reference evidence="2" key="1">
    <citation type="submission" date="2022-10" db="EMBL/GenBank/DDBJ databases">
        <title>Culturing micro-colonial fungi from biological soil crusts in the Mojave desert and describing Neophaeococcomyces mojavensis, and introducing the new genera and species Taxawa tesnikishii.</title>
        <authorList>
            <person name="Kurbessoian T."/>
            <person name="Stajich J.E."/>
        </authorList>
    </citation>
    <scope>NUCLEOTIDE SEQUENCE</scope>
    <source>
        <strain evidence="2">TK_41</strain>
    </source>
</reference>
<protein>
    <recommendedName>
        <fullName evidence="4">Myb-like domain-containing protein</fullName>
    </recommendedName>
</protein>
<accession>A0AA38X364</accession>
<evidence type="ECO:0000313" key="2">
    <source>
        <dbReference type="EMBL" id="KAJ9605807.1"/>
    </source>
</evidence>